<dbReference type="AlphaFoldDB" id="A0AAE0TW71"/>
<evidence type="ECO:0000313" key="2">
    <source>
        <dbReference type="EMBL" id="KAK3381640.1"/>
    </source>
</evidence>
<reference evidence="2" key="1">
    <citation type="journal article" date="2023" name="Mol. Phylogenet. Evol.">
        <title>Genome-scale phylogeny and comparative genomics of the fungal order Sordariales.</title>
        <authorList>
            <person name="Hensen N."/>
            <person name="Bonometti L."/>
            <person name="Westerberg I."/>
            <person name="Brannstrom I.O."/>
            <person name="Guillou S."/>
            <person name="Cros-Aarteil S."/>
            <person name="Calhoun S."/>
            <person name="Haridas S."/>
            <person name="Kuo A."/>
            <person name="Mondo S."/>
            <person name="Pangilinan J."/>
            <person name="Riley R."/>
            <person name="LaButti K."/>
            <person name="Andreopoulos B."/>
            <person name="Lipzen A."/>
            <person name="Chen C."/>
            <person name="Yan M."/>
            <person name="Daum C."/>
            <person name="Ng V."/>
            <person name="Clum A."/>
            <person name="Steindorff A."/>
            <person name="Ohm R.A."/>
            <person name="Martin F."/>
            <person name="Silar P."/>
            <person name="Natvig D.O."/>
            <person name="Lalanne C."/>
            <person name="Gautier V."/>
            <person name="Ament-Velasquez S.L."/>
            <person name="Kruys A."/>
            <person name="Hutchinson M.I."/>
            <person name="Powell A.J."/>
            <person name="Barry K."/>
            <person name="Miller A.N."/>
            <person name="Grigoriev I.V."/>
            <person name="Debuchy R."/>
            <person name="Gladieux P."/>
            <person name="Hiltunen Thoren M."/>
            <person name="Johannesson H."/>
        </authorList>
    </citation>
    <scope>NUCLEOTIDE SEQUENCE</scope>
    <source>
        <strain evidence="2">CBS 232.78</strain>
    </source>
</reference>
<name>A0AAE0TW71_9PEZI</name>
<feature type="compositionally biased region" description="Basic and acidic residues" evidence="1">
    <location>
        <begin position="222"/>
        <end position="233"/>
    </location>
</feature>
<dbReference type="EMBL" id="JAULSW010000005">
    <property type="protein sequence ID" value="KAK3381640.1"/>
    <property type="molecule type" value="Genomic_DNA"/>
</dbReference>
<accession>A0AAE0TW71</accession>
<organism evidence="2 3">
    <name type="scientific">Podospora didyma</name>
    <dbReference type="NCBI Taxonomy" id="330526"/>
    <lineage>
        <taxon>Eukaryota</taxon>
        <taxon>Fungi</taxon>
        <taxon>Dikarya</taxon>
        <taxon>Ascomycota</taxon>
        <taxon>Pezizomycotina</taxon>
        <taxon>Sordariomycetes</taxon>
        <taxon>Sordariomycetidae</taxon>
        <taxon>Sordariales</taxon>
        <taxon>Podosporaceae</taxon>
        <taxon>Podospora</taxon>
    </lineage>
</organism>
<feature type="region of interest" description="Disordered" evidence="1">
    <location>
        <begin position="211"/>
        <end position="233"/>
    </location>
</feature>
<evidence type="ECO:0000256" key="1">
    <source>
        <dbReference type="SAM" id="MobiDB-lite"/>
    </source>
</evidence>
<reference evidence="2" key="2">
    <citation type="submission" date="2023-06" db="EMBL/GenBank/DDBJ databases">
        <authorList>
            <consortium name="Lawrence Berkeley National Laboratory"/>
            <person name="Haridas S."/>
            <person name="Hensen N."/>
            <person name="Bonometti L."/>
            <person name="Westerberg I."/>
            <person name="Brannstrom I.O."/>
            <person name="Guillou S."/>
            <person name="Cros-Aarteil S."/>
            <person name="Calhoun S."/>
            <person name="Kuo A."/>
            <person name="Mondo S."/>
            <person name="Pangilinan J."/>
            <person name="Riley R."/>
            <person name="LaButti K."/>
            <person name="Andreopoulos B."/>
            <person name="Lipzen A."/>
            <person name="Chen C."/>
            <person name="Yanf M."/>
            <person name="Daum C."/>
            <person name="Ng V."/>
            <person name="Clum A."/>
            <person name="Steindorff A."/>
            <person name="Ohm R."/>
            <person name="Martin F."/>
            <person name="Silar P."/>
            <person name="Natvig D."/>
            <person name="Lalanne C."/>
            <person name="Gautier V."/>
            <person name="Ament-velasquez S.L."/>
            <person name="Kruys A."/>
            <person name="Hutchinson M.I."/>
            <person name="Powell A.J."/>
            <person name="Barry K."/>
            <person name="Miller A.N."/>
            <person name="Grigoriev I.V."/>
            <person name="Debuchy R."/>
            <person name="Gladieux P."/>
            <person name="Thoren M.H."/>
            <person name="Johannesson H."/>
        </authorList>
    </citation>
    <scope>NUCLEOTIDE SEQUENCE</scope>
    <source>
        <strain evidence="2">CBS 232.78</strain>
    </source>
</reference>
<comment type="caution">
    <text evidence="2">The sequence shown here is derived from an EMBL/GenBank/DDBJ whole genome shotgun (WGS) entry which is preliminary data.</text>
</comment>
<gene>
    <name evidence="2" type="ORF">B0H63DRAFT_211078</name>
</gene>
<evidence type="ECO:0000313" key="3">
    <source>
        <dbReference type="Proteomes" id="UP001285441"/>
    </source>
</evidence>
<feature type="region of interest" description="Disordered" evidence="1">
    <location>
        <begin position="19"/>
        <end position="45"/>
    </location>
</feature>
<dbReference type="Proteomes" id="UP001285441">
    <property type="component" value="Unassembled WGS sequence"/>
</dbReference>
<protein>
    <submittedName>
        <fullName evidence="2">Uncharacterized protein</fullName>
    </submittedName>
</protein>
<proteinExistence type="predicted"/>
<keyword evidence="3" id="KW-1185">Reference proteome</keyword>
<sequence>MESIHACVMLVNRVPIARPASHGPKSWGHRSYDSREDGAGEESIGASRSEDILHYAVKQTGRDVRASASQRWDDSNTKKKMQWRRLLHKTVFGLELRQGRSSRAKVGIISQCARLVLAWASSIGLRILLLLLSSKQRRKILFSGELRELSVGPALHWPATVRCGWVRKFCIRIVDTTDFIDPRLVPTVCMYVCMYVCTSSGHCSGQARATPSVPPRPVSTAKADHKPFVDSCP</sequence>